<organism evidence="1 2">
    <name type="scientific">Phytophthora lilii</name>
    <dbReference type="NCBI Taxonomy" id="2077276"/>
    <lineage>
        <taxon>Eukaryota</taxon>
        <taxon>Sar</taxon>
        <taxon>Stramenopiles</taxon>
        <taxon>Oomycota</taxon>
        <taxon>Peronosporomycetes</taxon>
        <taxon>Peronosporales</taxon>
        <taxon>Peronosporaceae</taxon>
        <taxon>Phytophthora</taxon>
    </lineage>
</organism>
<gene>
    <name evidence="1" type="ORF">Plil01_000012900</name>
</gene>
<dbReference type="Proteomes" id="UP001165083">
    <property type="component" value="Unassembled WGS sequence"/>
</dbReference>
<sequence>MELFSTCKLGVSRLNQKLGVAAADELKPVSVISASESKTVTENSTKIAMLVQLAPLTDCLSESATATEQQDRCVVYNEWRFRGQEASNAVCDDT</sequence>
<accession>A0A9W6WEG7</accession>
<dbReference type="OrthoDB" id="165197at2759"/>
<name>A0A9W6WEG7_9STRA</name>
<comment type="caution">
    <text evidence="1">The sequence shown here is derived from an EMBL/GenBank/DDBJ whole genome shotgun (WGS) entry which is preliminary data.</text>
</comment>
<dbReference type="AlphaFoldDB" id="A0A9W6WEG7"/>
<proteinExistence type="predicted"/>
<evidence type="ECO:0000313" key="2">
    <source>
        <dbReference type="Proteomes" id="UP001165083"/>
    </source>
</evidence>
<evidence type="ECO:0000313" key="1">
    <source>
        <dbReference type="EMBL" id="GMF09206.1"/>
    </source>
</evidence>
<reference evidence="1" key="1">
    <citation type="submission" date="2023-04" db="EMBL/GenBank/DDBJ databases">
        <title>Phytophthora lilii NBRC 32176.</title>
        <authorList>
            <person name="Ichikawa N."/>
            <person name="Sato H."/>
            <person name="Tonouchi N."/>
        </authorList>
    </citation>
    <scope>NUCLEOTIDE SEQUENCE</scope>
    <source>
        <strain evidence="1">NBRC 32176</strain>
    </source>
</reference>
<dbReference type="EMBL" id="BSXW01000007">
    <property type="protein sequence ID" value="GMF09206.1"/>
    <property type="molecule type" value="Genomic_DNA"/>
</dbReference>
<keyword evidence="2" id="KW-1185">Reference proteome</keyword>
<protein>
    <submittedName>
        <fullName evidence="1">Unnamed protein product</fullName>
    </submittedName>
</protein>